<dbReference type="FunFam" id="3.40.47.10:FF:000004">
    <property type="entry name" value="3-oxoacyl-[acyl-carrier-protein] synthase 3"/>
    <property type="match status" value="1"/>
</dbReference>
<gene>
    <name evidence="15" type="primary">fabH_2</name>
    <name evidence="12" type="synonym">fabH</name>
    <name evidence="15" type="ORF">LMG29542_07670</name>
</gene>
<evidence type="ECO:0000259" key="14">
    <source>
        <dbReference type="Pfam" id="PF08545"/>
    </source>
</evidence>
<comment type="function">
    <text evidence="12">Catalyzes the condensation reaction of fatty acid synthesis by the addition to an acyl acceptor of two carbons from malonyl-ACP. Catalyzes the first condensation reaction which initiates fatty acid synthesis and may therefore play a role in governing the total rate of fatty acid production. Possesses both acetoacetyl-ACP synthase and acetyl transacylase activities. Its substrate specificity determines the biosynthesis of branched-chain and/or straight-chain of fatty acids.</text>
</comment>
<dbReference type="CDD" id="cd00830">
    <property type="entry name" value="KAS_III"/>
    <property type="match status" value="1"/>
</dbReference>
<evidence type="ECO:0000256" key="9">
    <source>
        <dbReference type="ARBA" id="ARBA00023268"/>
    </source>
</evidence>
<evidence type="ECO:0000256" key="12">
    <source>
        <dbReference type="HAMAP-Rule" id="MF_01815"/>
    </source>
</evidence>
<sequence length="346" mass="36853">MAKATCPDALMPLVRANANARTEWISQVAGCGSALPERRVTNHELSTTVDTSDEWITQRTGIKERRIAADGENTSDLALRAAQSALTRAGMCGADVDLVVVATSTPDRTMPSTATRVQGGLGMTRGIAFDVQAACSGFVYALSVADNMVRLGQARTAVVIGAETMSRILDWSDRDSCVLFGDGAGAVVLRAVRYEENTTQQKGILSTHLYSDGRHQDKIYTDGGTSSTQTAGKMHLVGREVFLHAVVNLAQAAEEALAANGLTQVDVDWVVPHQANRRIVETLGEKLRLPKEKIVLSVGHHGNTSAASIPLALTDAVDDGRIKADDLVLTVAMGAGFTWGSALIRW</sequence>
<evidence type="ECO:0000256" key="3">
    <source>
        <dbReference type="ARBA" id="ARBA00012333"/>
    </source>
</evidence>
<keyword evidence="8 12" id="KW-0275">Fatty acid biosynthesis</keyword>
<dbReference type="PANTHER" id="PTHR43091">
    <property type="entry name" value="3-OXOACYL-[ACYL-CARRIER-PROTEIN] SYNTHASE"/>
    <property type="match status" value="1"/>
</dbReference>
<comment type="catalytic activity">
    <reaction evidence="11">
        <text>malonyl-[ACP] + acetyl-CoA + H(+) = 3-oxobutanoyl-[ACP] + CO2 + CoA</text>
        <dbReference type="Rhea" id="RHEA:12080"/>
        <dbReference type="Rhea" id="RHEA-COMP:9623"/>
        <dbReference type="Rhea" id="RHEA-COMP:9625"/>
        <dbReference type="ChEBI" id="CHEBI:15378"/>
        <dbReference type="ChEBI" id="CHEBI:16526"/>
        <dbReference type="ChEBI" id="CHEBI:57287"/>
        <dbReference type="ChEBI" id="CHEBI:57288"/>
        <dbReference type="ChEBI" id="CHEBI:78449"/>
        <dbReference type="ChEBI" id="CHEBI:78450"/>
        <dbReference type="EC" id="2.3.1.180"/>
    </reaction>
    <physiologicalReaction direction="left-to-right" evidence="11">
        <dbReference type="Rhea" id="RHEA:12081"/>
    </physiologicalReaction>
</comment>
<comment type="domain">
    <text evidence="12">The last Arg residue of the ACP-binding site is essential for the weak association between ACP/AcpP and FabH.</text>
</comment>
<evidence type="ECO:0000256" key="8">
    <source>
        <dbReference type="ARBA" id="ARBA00023160"/>
    </source>
</evidence>
<dbReference type="NCBIfam" id="NF006829">
    <property type="entry name" value="PRK09352.1"/>
    <property type="match status" value="1"/>
</dbReference>
<accession>A0A6J5F706</accession>
<dbReference type="PANTHER" id="PTHR43091:SF1">
    <property type="entry name" value="BETA-KETOACYL-[ACYL-CARRIER-PROTEIN] SYNTHASE III, CHLOROPLASTIC"/>
    <property type="match status" value="1"/>
</dbReference>
<comment type="pathway">
    <text evidence="1 12">Lipid metabolism; fatty acid biosynthesis.</text>
</comment>
<dbReference type="InterPro" id="IPR013751">
    <property type="entry name" value="ACP_syn_III_N"/>
</dbReference>
<feature type="domain" description="Beta-ketoacyl-[acyl-carrier-protein] synthase III N-terminal" evidence="14">
    <location>
        <begin position="129"/>
        <end position="213"/>
    </location>
</feature>
<protein>
    <recommendedName>
        <fullName evidence="3 12">Beta-ketoacyl-[acyl-carrier-protein] synthase III</fullName>
        <shortName evidence="12">Beta-ketoacyl-ACP synthase III</shortName>
        <shortName evidence="12">KAS III</shortName>
        <ecNumber evidence="3 12">2.3.1.180</ecNumber>
    </recommendedName>
    <alternativeName>
        <fullName evidence="12">3-oxoacyl-[acyl-carrier-protein] synthase 3</fullName>
    </alternativeName>
    <alternativeName>
        <fullName evidence="12">3-oxoacyl-[acyl-carrier-protein] synthase III</fullName>
    </alternativeName>
</protein>
<evidence type="ECO:0000256" key="11">
    <source>
        <dbReference type="ARBA" id="ARBA00051096"/>
    </source>
</evidence>
<dbReference type="GO" id="GO:0006633">
    <property type="term" value="P:fatty acid biosynthetic process"/>
    <property type="evidence" value="ECO:0007669"/>
    <property type="project" value="UniProtKB-UniRule"/>
</dbReference>
<feature type="domain" description="Beta-ketoacyl-[acyl-carrier-protein] synthase III C-terminal" evidence="13">
    <location>
        <begin position="257"/>
        <end position="346"/>
    </location>
</feature>
<evidence type="ECO:0000256" key="2">
    <source>
        <dbReference type="ARBA" id="ARBA00008642"/>
    </source>
</evidence>
<evidence type="ECO:0000259" key="13">
    <source>
        <dbReference type="Pfam" id="PF08541"/>
    </source>
</evidence>
<comment type="similarity">
    <text evidence="2 12">Belongs to the thiolase-like superfamily. FabH family.</text>
</comment>
<feature type="active site" evidence="12">
    <location>
        <position position="135"/>
    </location>
</feature>
<reference evidence="15 16" key="1">
    <citation type="submission" date="2020-04" db="EMBL/GenBank/DDBJ databases">
        <authorList>
            <person name="De Canck E."/>
        </authorList>
    </citation>
    <scope>NUCLEOTIDE SEQUENCE [LARGE SCALE GENOMIC DNA]</scope>
    <source>
        <strain evidence="15 16">LMG 29542</strain>
    </source>
</reference>
<keyword evidence="6 12" id="KW-0276">Fatty acid metabolism</keyword>
<evidence type="ECO:0000313" key="16">
    <source>
        <dbReference type="Proteomes" id="UP000494363"/>
    </source>
</evidence>
<dbReference type="UniPathway" id="UPA00094"/>
<keyword evidence="9 12" id="KW-0511">Multifunctional enzyme</keyword>
<name>A0A6J5F706_9BURK</name>
<keyword evidence="5 12" id="KW-0808">Transferase</keyword>
<comment type="subunit">
    <text evidence="12">Homodimer.</text>
</comment>
<dbReference type="Gene3D" id="3.40.47.10">
    <property type="match status" value="1"/>
</dbReference>
<keyword evidence="16" id="KW-1185">Reference proteome</keyword>
<dbReference type="Pfam" id="PF08541">
    <property type="entry name" value="ACP_syn_III_C"/>
    <property type="match status" value="1"/>
</dbReference>
<dbReference type="SUPFAM" id="SSF53901">
    <property type="entry name" value="Thiolase-like"/>
    <property type="match status" value="1"/>
</dbReference>
<evidence type="ECO:0000256" key="4">
    <source>
        <dbReference type="ARBA" id="ARBA00022516"/>
    </source>
</evidence>
<proteinExistence type="inferred from homology"/>
<evidence type="ECO:0000256" key="7">
    <source>
        <dbReference type="ARBA" id="ARBA00023098"/>
    </source>
</evidence>
<keyword evidence="4 12" id="KW-0444">Lipid biosynthesis</keyword>
<dbReference type="EC" id="2.3.1.180" evidence="3 12"/>
<dbReference type="NCBIfam" id="TIGR00747">
    <property type="entry name" value="fabH"/>
    <property type="match status" value="1"/>
</dbReference>
<dbReference type="HAMAP" id="MF_01815">
    <property type="entry name" value="FabH"/>
    <property type="match status" value="1"/>
</dbReference>
<dbReference type="GO" id="GO:0005737">
    <property type="term" value="C:cytoplasm"/>
    <property type="evidence" value="ECO:0007669"/>
    <property type="project" value="UniProtKB-SubCell"/>
</dbReference>
<feature type="region of interest" description="ACP-binding" evidence="12">
    <location>
        <begin position="274"/>
        <end position="278"/>
    </location>
</feature>
<feature type="active site" evidence="12">
    <location>
        <position position="303"/>
    </location>
</feature>
<dbReference type="GO" id="GO:0004315">
    <property type="term" value="F:3-oxoacyl-[acyl-carrier-protein] synthase activity"/>
    <property type="evidence" value="ECO:0007669"/>
    <property type="project" value="InterPro"/>
</dbReference>
<dbReference type="InterPro" id="IPR016039">
    <property type="entry name" value="Thiolase-like"/>
</dbReference>
<dbReference type="AlphaFoldDB" id="A0A6J5F706"/>
<feature type="active site" evidence="12">
    <location>
        <position position="273"/>
    </location>
</feature>
<dbReference type="Pfam" id="PF08545">
    <property type="entry name" value="ACP_syn_III"/>
    <property type="match status" value="1"/>
</dbReference>
<dbReference type="InterPro" id="IPR004655">
    <property type="entry name" value="FabH"/>
</dbReference>
<keyword evidence="12" id="KW-0963">Cytoplasm</keyword>
<dbReference type="Proteomes" id="UP000494363">
    <property type="component" value="Unassembled WGS sequence"/>
</dbReference>
<keyword evidence="7 12" id="KW-0443">Lipid metabolism</keyword>
<evidence type="ECO:0000256" key="5">
    <source>
        <dbReference type="ARBA" id="ARBA00022679"/>
    </source>
</evidence>
<dbReference type="InterPro" id="IPR013747">
    <property type="entry name" value="ACP_syn_III_C"/>
</dbReference>
<dbReference type="GO" id="GO:0033818">
    <property type="term" value="F:beta-ketoacyl-acyl-carrier-protein synthase III activity"/>
    <property type="evidence" value="ECO:0007669"/>
    <property type="project" value="UniProtKB-UniRule"/>
</dbReference>
<organism evidence="15 16">
    <name type="scientific">Paraburkholderia humisilvae</name>
    <dbReference type="NCBI Taxonomy" id="627669"/>
    <lineage>
        <taxon>Bacteria</taxon>
        <taxon>Pseudomonadati</taxon>
        <taxon>Pseudomonadota</taxon>
        <taxon>Betaproteobacteria</taxon>
        <taxon>Burkholderiales</taxon>
        <taxon>Burkholderiaceae</taxon>
        <taxon>Paraburkholderia</taxon>
    </lineage>
</organism>
<evidence type="ECO:0000256" key="6">
    <source>
        <dbReference type="ARBA" id="ARBA00022832"/>
    </source>
</evidence>
<keyword evidence="10 12" id="KW-0012">Acyltransferase</keyword>
<evidence type="ECO:0000313" key="15">
    <source>
        <dbReference type="EMBL" id="CAB3774254.1"/>
    </source>
</evidence>
<comment type="subcellular location">
    <subcellularLocation>
        <location evidence="12">Cytoplasm</location>
    </subcellularLocation>
</comment>
<evidence type="ECO:0000256" key="10">
    <source>
        <dbReference type="ARBA" id="ARBA00023315"/>
    </source>
</evidence>
<evidence type="ECO:0000256" key="1">
    <source>
        <dbReference type="ARBA" id="ARBA00005194"/>
    </source>
</evidence>
<dbReference type="EMBL" id="CADIKH010000103">
    <property type="protein sequence ID" value="CAB3774254.1"/>
    <property type="molecule type" value="Genomic_DNA"/>
</dbReference>